<keyword evidence="3" id="KW-0041">Annexin</keyword>
<dbReference type="PRINTS" id="PR00196">
    <property type="entry name" value="ANNEXIN"/>
</dbReference>
<dbReference type="InterPro" id="IPR018502">
    <property type="entry name" value="Annexin_repeat"/>
</dbReference>
<feature type="compositionally biased region" description="Low complexity" evidence="4">
    <location>
        <begin position="83"/>
        <end position="92"/>
    </location>
</feature>
<evidence type="ECO:0000256" key="2">
    <source>
        <dbReference type="ARBA" id="ARBA00022737"/>
    </source>
</evidence>
<sequence>MSQPPYYGQQPHQGYGAPPPQGAPPAGYPGSSPNPGAPYQYPPSGQTPGQAQQGSYQQPYGYNAPPPGAPLAGQYQSPPPQPQGLYQNQQHQQPPPQNAPYGQYPPQNPPYGQAPPQGAPYGQPPQQNAPYGQAPPPQGQYAAPPAGYGQPPQGYPQQHQPPQSYPHQHQPPPNQQWQQPPLHGAPGAGYGGYNAPVQPTPASQGYDPAQKAWAQPVNTSNDVETLRKAMKGMGCDEKALIKVLTKPQYSNPWAMAQLVQDYNSRFIRNLADDIKSETRSGLEMALLALLRGPLGNDVYVLDKSLNRMGTDEEALMDVMLSRSNADIRAIAAEYKRVKNKDLLVDIKEDVDGTLLRMYSMILSATRAEDAAPVLPHEIDQKVTELQRATEGMIGSNAIAVAQIFVSSNAAQIDAMANAYQRKYHRSLQEVIEKEFRGDMEDALLRMLTAGQDRARSDALRLRESLTKRNDKRLINLVVSLYWDRPRLDAAKEAYQKRYGIALAKEVKDLLKGDLEDVILALLGE</sequence>
<dbReference type="GO" id="GO:0005634">
    <property type="term" value="C:nucleus"/>
    <property type="evidence" value="ECO:0007669"/>
    <property type="project" value="TreeGrafter"/>
</dbReference>
<dbReference type="InterPro" id="IPR037104">
    <property type="entry name" value="Annexin_sf"/>
</dbReference>
<feature type="compositionally biased region" description="Polar residues" evidence="4">
    <location>
        <begin position="43"/>
        <end position="55"/>
    </location>
</feature>
<dbReference type="Pfam" id="PF00191">
    <property type="entry name" value="Annexin"/>
    <property type="match status" value="3"/>
</dbReference>
<feature type="compositionally biased region" description="Low complexity" evidence="4">
    <location>
        <begin position="1"/>
        <end position="16"/>
    </location>
</feature>
<dbReference type="GO" id="GO:0005509">
    <property type="term" value="F:calcium ion binding"/>
    <property type="evidence" value="ECO:0007669"/>
    <property type="project" value="InterPro"/>
</dbReference>
<feature type="compositionally biased region" description="Low complexity" evidence="4">
    <location>
        <begin position="28"/>
        <end position="39"/>
    </location>
</feature>
<dbReference type="GO" id="GO:0005886">
    <property type="term" value="C:plasma membrane"/>
    <property type="evidence" value="ECO:0007669"/>
    <property type="project" value="TreeGrafter"/>
</dbReference>
<dbReference type="PANTHER" id="PTHR10502:SF102">
    <property type="entry name" value="ANNEXIN B11"/>
    <property type="match status" value="1"/>
</dbReference>
<evidence type="ECO:0000256" key="1">
    <source>
        <dbReference type="ARBA" id="ARBA00007831"/>
    </source>
</evidence>
<evidence type="ECO:0000256" key="3">
    <source>
        <dbReference type="ARBA" id="ARBA00023216"/>
    </source>
</evidence>
<keyword evidence="6" id="KW-1185">Reference proteome</keyword>
<comment type="caution">
    <text evidence="5">The sequence shown here is derived from an EMBL/GenBank/DDBJ whole genome shotgun (WGS) entry which is preliminary data.</text>
</comment>
<reference evidence="5 6" key="1">
    <citation type="journal article" date="2017" name="G3 (Bethesda)">
        <title>First Draft Genome Sequence of the Pathogenic Fungus Lomentospora prolificans (Formerly Scedosporium prolificans).</title>
        <authorList>
            <person name="Luo R."/>
            <person name="Zimin A."/>
            <person name="Workman R."/>
            <person name="Fan Y."/>
            <person name="Pertea G."/>
            <person name="Grossman N."/>
            <person name="Wear M.P."/>
            <person name="Jia B."/>
            <person name="Miller H."/>
            <person name="Casadevall A."/>
            <person name="Timp W."/>
            <person name="Zhang S.X."/>
            <person name="Salzberg S.L."/>
        </authorList>
    </citation>
    <scope>NUCLEOTIDE SEQUENCE [LARGE SCALE GENOMIC DNA]</scope>
    <source>
        <strain evidence="5 6">JHH-5317</strain>
    </source>
</reference>
<comment type="similarity">
    <text evidence="1">Belongs to the annexin family.</text>
</comment>
<feature type="compositionally biased region" description="Low complexity" evidence="4">
    <location>
        <begin position="114"/>
        <end position="132"/>
    </location>
</feature>
<dbReference type="VEuPathDB" id="FungiDB:jhhlp_005416"/>
<feature type="compositionally biased region" description="Pro residues" evidence="4">
    <location>
        <begin position="17"/>
        <end position="27"/>
    </location>
</feature>
<feature type="compositionally biased region" description="Low complexity" evidence="4">
    <location>
        <begin position="175"/>
        <end position="185"/>
    </location>
</feature>
<dbReference type="SMART" id="SM00335">
    <property type="entry name" value="ANX"/>
    <property type="match status" value="4"/>
</dbReference>
<dbReference type="InParanoid" id="A0A2N3N6T3"/>
<evidence type="ECO:0000256" key="4">
    <source>
        <dbReference type="SAM" id="MobiDB-lite"/>
    </source>
</evidence>
<organism evidence="5 6">
    <name type="scientific">Lomentospora prolificans</name>
    <dbReference type="NCBI Taxonomy" id="41688"/>
    <lineage>
        <taxon>Eukaryota</taxon>
        <taxon>Fungi</taxon>
        <taxon>Dikarya</taxon>
        <taxon>Ascomycota</taxon>
        <taxon>Pezizomycotina</taxon>
        <taxon>Sordariomycetes</taxon>
        <taxon>Hypocreomycetidae</taxon>
        <taxon>Microascales</taxon>
        <taxon>Microascaceae</taxon>
        <taxon>Lomentospora</taxon>
    </lineage>
</organism>
<gene>
    <name evidence="5" type="ORF">jhhlp_005416</name>
</gene>
<dbReference type="EMBL" id="NLAX01000700">
    <property type="protein sequence ID" value="PKS08141.1"/>
    <property type="molecule type" value="Genomic_DNA"/>
</dbReference>
<feature type="region of interest" description="Disordered" evidence="4">
    <location>
        <begin position="1"/>
        <end position="218"/>
    </location>
</feature>
<dbReference type="GO" id="GO:0005737">
    <property type="term" value="C:cytoplasm"/>
    <property type="evidence" value="ECO:0007669"/>
    <property type="project" value="TreeGrafter"/>
</dbReference>
<name>A0A2N3N6T3_9PEZI</name>
<feature type="compositionally biased region" description="Low complexity" evidence="4">
    <location>
        <begin position="139"/>
        <end position="168"/>
    </location>
</feature>
<protein>
    <recommendedName>
        <fullName evidence="7">Annexin</fullName>
    </recommendedName>
</protein>
<dbReference type="Gene3D" id="1.10.220.10">
    <property type="entry name" value="Annexin"/>
    <property type="match status" value="4"/>
</dbReference>
<dbReference type="AlphaFoldDB" id="A0A2N3N6T3"/>
<dbReference type="GO" id="GO:0012506">
    <property type="term" value="C:vesicle membrane"/>
    <property type="evidence" value="ECO:0007669"/>
    <property type="project" value="TreeGrafter"/>
</dbReference>
<dbReference type="GO" id="GO:0001786">
    <property type="term" value="F:phosphatidylserine binding"/>
    <property type="evidence" value="ECO:0007669"/>
    <property type="project" value="TreeGrafter"/>
</dbReference>
<dbReference type="InterPro" id="IPR001464">
    <property type="entry name" value="Annexin"/>
</dbReference>
<dbReference type="PANTHER" id="PTHR10502">
    <property type="entry name" value="ANNEXIN"/>
    <property type="match status" value="1"/>
</dbReference>
<dbReference type="OrthoDB" id="37886at2759"/>
<proteinExistence type="inferred from homology"/>
<dbReference type="PROSITE" id="PS51897">
    <property type="entry name" value="ANNEXIN_2"/>
    <property type="match status" value="4"/>
</dbReference>
<evidence type="ECO:0008006" key="7">
    <source>
        <dbReference type="Google" id="ProtNLM"/>
    </source>
</evidence>
<keyword evidence="2" id="KW-0677">Repeat</keyword>
<accession>A0A2N3N6T3</accession>
<dbReference type="STRING" id="41688.A0A2N3N6T3"/>
<dbReference type="GO" id="GO:0005544">
    <property type="term" value="F:calcium-dependent phospholipid binding"/>
    <property type="evidence" value="ECO:0007669"/>
    <property type="project" value="InterPro"/>
</dbReference>
<dbReference type="Proteomes" id="UP000233524">
    <property type="component" value="Unassembled WGS sequence"/>
</dbReference>
<evidence type="ECO:0000313" key="5">
    <source>
        <dbReference type="EMBL" id="PKS08141.1"/>
    </source>
</evidence>
<dbReference type="SUPFAM" id="SSF47874">
    <property type="entry name" value="Annexin"/>
    <property type="match status" value="1"/>
</dbReference>
<evidence type="ECO:0000313" key="6">
    <source>
        <dbReference type="Proteomes" id="UP000233524"/>
    </source>
</evidence>